<gene>
    <name evidence="1" type="ORF">SDC9_105271</name>
</gene>
<proteinExistence type="predicted"/>
<comment type="caution">
    <text evidence="1">The sequence shown here is derived from an EMBL/GenBank/DDBJ whole genome shotgun (WGS) entry which is preliminary data.</text>
</comment>
<sequence length="85" mass="8634">MVNVQLIILASQGHIGLGNGAGQLQSGGLGVHLCGFGIAQRLSIGGLVTAPQVKGIGTDQFGIVSGFDFSSQRSRIKPVVGEAFV</sequence>
<protein>
    <submittedName>
        <fullName evidence="1">Uncharacterized protein</fullName>
    </submittedName>
</protein>
<dbReference type="AlphaFoldDB" id="A0A645AZ37"/>
<reference evidence="1" key="1">
    <citation type="submission" date="2019-08" db="EMBL/GenBank/DDBJ databases">
        <authorList>
            <person name="Kucharzyk K."/>
            <person name="Murdoch R.W."/>
            <person name="Higgins S."/>
            <person name="Loffler F."/>
        </authorList>
    </citation>
    <scope>NUCLEOTIDE SEQUENCE</scope>
</reference>
<organism evidence="1">
    <name type="scientific">bioreactor metagenome</name>
    <dbReference type="NCBI Taxonomy" id="1076179"/>
    <lineage>
        <taxon>unclassified sequences</taxon>
        <taxon>metagenomes</taxon>
        <taxon>ecological metagenomes</taxon>
    </lineage>
</organism>
<evidence type="ECO:0000313" key="1">
    <source>
        <dbReference type="EMBL" id="MPM58440.1"/>
    </source>
</evidence>
<accession>A0A645AZ37</accession>
<name>A0A645AZ37_9ZZZZ</name>
<dbReference type="EMBL" id="VSSQ01016762">
    <property type="protein sequence ID" value="MPM58440.1"/>
    <property type="molecule type" value="Genomic_DNA"/>
</dbReference>